<sequence>MSTASPDALPPVWFSKNISPTLQRIRQVKRSGRYRVLASHTSPDAGYLGAADHGFVEPPMPSAAAYLDYVLQTVQKHNIAALVAGRYAAHLAQHRAEIGAAGCHLIVPSTDPASFERCEDKAHFYQTFAEHIPMPETRPVQNWPQMLAAARELEAKYGSACIKPACGIFGIGFRILTEGDDLKYFLSGNPLRLSYPAAELLFKDQELPVMLVMETLPGFEYSIDVLARGGELLTCVIRRKLVGLGNLQTAVEHPQMREWTALLCRELQMDGLFNAQFREDKHGQPKLLEVNARASGGLPISAALSGLDLGLLEVDSHFGVPLGDLTFAAGRRVTESQEVIALPAKVL</sequence>
<gene>
    <name evidence="5" type="ORF">EHF33_12010</name>
</gene>
<dbReference type="InterPro" id="IPR011226">
    <property type="entry name" value="ATP-grasp_fam"/>
</dbReference>
<organism evidence="5 6">
    <name type="scientific">Deinococcus psychrotolerans</name>
    <dbReference type="NCBI Taxonomy" id="2489213"/>
    <lineage>
        <taxon>Bacteria</taxon>
        <taxon>Thermotogati</taxon>
        <taxon>Deinococcota</taxon>
        <taxon>Deinococci</taxon>
        <taxon>Deinococcales</taxon>
        <taxon>Deinococcaceae</taxon>
        <taxon>Deinococcus</taxon>
    </lineage>
</organism>
<dbReference type="RefSeq" id="WP_124871820.1">
    <property type="nucleotide sequence ID" value="NZ_CP034183.1"/>
</dbReference>
<dbReference type="Proteomes" id="UP000276417">
    <property type="component" value="Chromosome 1"/>
</dbReference>
<keyword evidence="3" id="KW-0067">ATP-binding</keyword>
<evidence type="ECO:0000256" key="2">
    <source>
        <dbReference type="ARBA" id="ARBA00022741"/>
    </source>
</evidence>
<keyword evidence="6" id="KW-1185">Reference proteome</keyword>
<evidence type="ECO:0000256" key="3">
    <source>
        <dbReference type="ARBA" id="ARBA00022840"/>
    </source>
</evidence>
<dbReference type="PANTHER" id="PTHR43585">
    <property type="entry name" value="FUMIPYRROLE BIOSYNTHESIS PROTEIN C"/>
    <property type="match status" value="1"/>
</dbReference>
<proteinExistence type="predicted"/>
<dbReference type="Pfam" id="PF15632">
    <property type="entry name" value="ATPgrasp_Ter"/>
    <property type="match status" value="1"/>
</dbReference>
<dbReference type="OrthoDB" id="9803907at2"/>
<name>A0A3G8YDF7_9DEIO</name>
<dbReference type="PIRSF" id="PIRSF029120">
    <property type="entry name" value="UCP029120"/>
    <property type="match status" value="1"/>
</dbReference>
<dbReference type="PROSITE" id="PS00867">
    <property type="entry name" value="CPSASE_2"/>
    <property type="match status" value="1"/>
</dbReference>
<protein>
    <submittedName>
        <fullName evidence="5">ATP-grasp domain-containing protein</fullName>
    </submittedName>
</protein>
<dbReference type="Gene3D" id="3.40.50.20">
    <property type="match status" value="1"/>
</dbReference>
<keyword evidence="1" id="KW-0436">Ligase</keyword>
<dbReference type="SUPFAM" id="SSF56059">
    <property type="entry name" value="Glutathione synthetase ATP-binding domain-like"/>
    <property type="match status" value="1"/>
</dbReference>
<dbReference type="EMBL" id="CP034183">
    <property type="protein sequence ID" value="AZI43378.1"/>
    <property type="molecule type" value="Genomic_DNA"/>
</dbReference>
<dbReference type="Gene3D" id="3.30.470.20">
    <property type="entry name" value="ATP-grasp fold, B domain"/>
    <property type="match status" value="1"/>
</dbReference>
<feature type="domain" description="Carbamoyl phosphate synthase ATP-binding" evidence="4">
    <location>
        <begin position="287"/>
        <end position="294"/>
    </location>
</feature>
<dbReference type="GO" id="GO:0016874">
    <property type="term" value="F:ligase activity"/>
    <property type="evidence" value="ECO:0007669"/>
    <property type="project" value="UniProtKB-KW"/>
</dbReference>
<accession>A0A3G8YDF7</accession>
<evidence type="ECO:0000313" key="6">
    <source>
        <dbReference type="Proteomes" id="UP000276417"/>
    </source>
</evidence>
<dbReference type="InterPro" id="IPR052032">
    <property type="entry name" value="ATP-dep_AA_Ligase"/>
</dbReference>
<evidence type="ECO:0000313" key="5">
    <source>
        <dbReference type="EMBL" id="AZI43378.1"/>
    </source>
</evidence>
<keyword evidence="2" id="KW-0547">Nucleotide-binding</keyword>
<evidence type="ECO:0000256" key="1">
    <source>
        <dbReference type="ARBA" id="ARBA00022598"/>
    </source>
</evidence>
<reference evidence="5 6" key="1">
    <citation type="submission" date="2018-11" db="EMBL/GenBank/DDBJ databases">
        <title>Deinococcus shelandsis sp. nov., isolated from South Shetland Islands soil of Antarctica.</title>
        <authorList>
            <person name="Tian J."/>
        </authorList>
    </citation>
    <scope>NUCLEOTIDE SEQUENCE [LARGE SCALE GENOMIC DNA]</scope>
    <source>
        <strain evidence="5 6">S14-83T</strain>
    </source>
</reference>
<dbReference type="KEGG" id="dph:EHF33_12010"/>
<dbReference type="GO" id="GO:0005524">
    <property type="term" value="F:ATP binding"/>
    <property type="evidence" value="ECO:0007669"/>
    <property type="project" value="UniProtKB-KW"/>
</dbReference>
<dbReference type="AlphaFoldDB" id="A0A3G8YDF7"/>
<evidence type="ECO:0000259" key="4">
    <source>
        <dbReference type="PROSITE" id="PS00867"/>
    </source>
</evidence>
<dbReference type="PANTHER" id="PTHR43585:SF2">
    <property type="entry name" value="ATP-GRASP ENZYME FSQD"/>
    <property type="match status" value="1"/>
</dbReference>
<dbReference type="InterPro" id="IPR005479">
    <property type="entry name" value="CPAse_ATP-bd"/>
</dbReference>